<protein>
    <submittedName>
        <fullName evidence="2">Uncharacterized protein</fullName>
    </submittedName>
</protein>
<sequence>MLHLDQNHSTLSSPHAKPNLILPSTARPDQHPLRSWPGHDEKPIVQEQQDPAVGEHAAIPPIKPDVPGTNTETPPEPAAATGSTAPGNAEDPKVEDQSPHSPADATSPAIESTSSLTPPPSTTSPAFSSVDLPDGETTEQQKVEGSEVEDKSKAEASAEAAEKPSRASTPLSELSSAPEGDEPSAGDKKESEEKKAGADAGGSSTTDAAARAKDAANDASNGDIKLSAAPVDFNVASAHMGQVSVSRAQSIATPEPAANMAMTSSMPRKTDPKVDVMIELNAELLRVCMELQARGIPLADLRAQQYASRLQSNLTWMAAAADEHRKFSVHSMPLPPLQAPQPLDFPSSSVERIQQIYAELPAMFSRDGMRRVSGTGSGIIQPPGLSNGNLKRERSDDASAEHVGTHKRRDTGESKASTPVPVSQMGSASSPLQLQSTGSPAGQPGTPTHPMGAPGMMGSSSSSPSMPPPSVPPGVAPNMNEAQIAAARARQMQMRQAAMQQGLGDAGRQMSAGSQGGMGMPNMAGASSIPPQQLAALQQMGPGAVQCFQILQNPQHPLVQYMIQNVPGFQSAPPVQQIQQMQRVQAMMQAKSQQQRAANAQAGFPQGPGGMGVPNGSPTRMSPSGQQTPMQQQGGFQFPGGGGQQNAMSLTPAQQANLANMNPQQRQLFLMQHQQQQQIMRGGNNPNSAMMNQQMFNAAQQQRMAGASPHIGSPMLGGPGDGSNFPAALRSNPGVPGIARSARTPSDHASSPMTPQISQGRGGQMDDFQRAMMAQRNLQGGGMNQLAGGNMNASWPQSQGMVGQGMSGAMSPPGSAGFVGMPGGGSPSIGGQQQWSPNNASGQFPFNARSPSAGPQGDISISESRQTSATPAPMAGMAQNSPMPGGDQGGLNDFDIFDWTQ</sequence>
<evidence type="ECO:0000313" key="3">
    <source>
        <dbReference type="Proteomes" id="UP000703269"/>
    </source>
</evidence>
<feature type="compositionally biased region" description="Pro residues" evidence="1">
    <location>
        <begin position="465"/>
        <end position="475"/>
    </location>
</feature>
<feature type="compositionally biased region" description="Low complexity" evidence="1">
    <location>
        <begin position="450"/>
        <end position="464"/>
    </location>
</feature>
<dbReference type="AlphaFoldDB" id="A0A9P3FY94"/>
<feature type="compositionally biased region" description="Polar residues" evidence="1">
    <location>
        <begin position="859"/>
        <end position="870"/>
    </location>
</feature>
<feature type="region of interest" description="Disordered" evidence="1">
    <location>
        <begin position="373"/>
        <end position="477"/>
    </location>
</feature>
<organism evidence="2 3">
    <name type="scientific">Phanerochaete sordida</name>
    <dbReference type="NCBI Taxonomy" id="48140"/>
    <lineage>
        <taxon>Eukaryota</taxon>
        <taxon>Fungi</taxon>
        <taxon>Dikarya</taxon>
        <taxon>Basidiomycota</taxon>
        <taxon>Agaricomycotina</taxon>
        <taxon>Agaricomycetes</taxon>
        <taxon>Polyporales</taxon>
        <taxon>Phanerochaetaceae</taxon>
        <taxon>Phanerochaete</taxon>
    </lineage>
</organism>
<feature type="region of interest" description="Disordered" evidence="1">
    <location>
        <begin position="707"/>
        <end position="763"/>
    </location>
</feature>
<feature type="region of interest" description="Disordered" evidence="1">
    <location>
        <begin position="822"/>
        <end position="901"/>
    </location>
</feature>
<evidence type="ECO:0000256" key="1">
    <source>
        <dbReference type="SAM" id="MobiDB-lite"/>
    </source>
</evidence>
<accession>A0A9P3FY94</accession>
<gene>
    <name evidence="2" type="ORF">PsYK624_008770</name>
</gene>
<evidence type="ECO:0000313" key="2">
    <source>
        <dbReference type="EMBL" id="GJE84801.1"/>
    </source>
</evidence>
<keyword evidence="3" id="KW-1185">Reference proteome</keyword>
<feature type="compositionally biased region" description="Basic and acidic residues" evidence="1">
    <location>
        <begin position="139"/>
        <end position="165"/>
    </location>
</feature>
<feature type="compositionally biased region" description="Basic and acidic residues" evidence="1">
    <location>
        <begin position="185"/>
        <end position="197"/>
    </location>
</feature>
<feature type="compositionally biased region" description="Polar residues" evidence="1">
    <location>
        <begin position="743"/>
        <end position="759"/>
    </location>
</feature>
<dbReference type="OrthoDB" id="2530523at2759"/>
<reference evidence="2 3" key="1">
    <citation type="submission" date="2021-08" db="EMBL/GenBank/DDBJ databases">
        <title>Draft Genome Sequence of Phanerochaete sordida strain YK-624.</title>
        <authorList>
            <person name="Mori T."/>
            <person name="Dohra H."/>
            <person name="Suzuki T."/>
            <person name="Kawagishi H."/>
            <person name="Hirai H."/>
        </authorList>
    </citation>
    <scope>NUCLEOTIDE SEQUENCE [LARGE SCALE GENOMIC DNA]</scope>
    <source>
        <strain evidence="2 3">YK-624</strain>
    </source>
</reference>
<dbReference type="EMBL" id="BPQB01000001">
    <property type="protein sequence ID" value="GJE84801.1"/>
    <property type="molecule type" value="Genomic_DNA"/>
</dbReference>
<proteinExistence type="predicted"/>
<feature type="compositionally biased region" description="Polar residues" evidence="1">
    <location>
        <begin position="414"/>
        <end position="440"/>
    </location>
</feature>
<dbReference type="Proteomes" id="UP000703269">
    <property type="component" value="Unassembled WGS sequence"/>
</dbReference>
<feature type="region of interest" description="Disordered" evidence="1">
    <location>
        <begin position="1"/>
        <end position="222"/>
    </location>
</feature>
<name>A0A9P3FY94_9APHY</name>
<feature type="compositionally biased region" description="Basic and acidic residues" evidence="1">
    <location>
        <begin position="28"/>
        <end position="44"/>
    </location>
</feature>
<comment type="caution">
    <text evidence="2">The sequence shown here is derived from an EMBL/GenBank/DDBJ whole genome shotgun (WGS) entry which is preliminary data.</text>
</comment>
<feature type="compositionally biased region" description="Basic and acidic residues" evidence="1">
    <location>
        <begin position="390"/>
        <end position="404"/>
    </location>
</feature>